<evidence type="ECO:0000313" key="6">
    <source>
        <dbReference type="Proteomes" id="UP000663671"/>
    </source>
</evidence>
<organism evidence="5 6">
    <name type="scientific">Ajellomyces capsulatus</name>
    <name type="common">Darling's disease fungus</name>
    <name type="synonym">Histoplasma capsulatum</name>
    <dbReference type="NCBI Taxonomy" id="5037"/>
    <lineage>
        <taxon>Eukaryota</taxon>
        <taxon>Fungi</taxon>
        <taxon>Dikarya</taxon>
        <taxon>Ascomycota</taxon>
        <taxon>Pezizomycotina</taxon>
        <taxon>Eurotiomycetes</taxon>
        <taxon>Eurotiomycetidae</taxon>
        <taxon>Onygenales</taxon>
        <taxon>Ajellomycetaceae</taxon>
        <taxon>Histoplasma</taxon>
    </lineage>
</organism>
<dbReference type="OrthoDB" id="26681at2759"/>
<dbReference type="VEuPathDB" id="FungiDB:I7I51_07787"/>
<dbReference type="InterPro" id="IPR036372">
    <property type="entry name" value="BEACH_dom_sf"/>
</dbReference>
<dbReference type="EMBL" id="CP069109">
    <property type="protein sequence ID" value="QSS58363.1"/>
    <property type="molecule type" value="Genomic_DNA"/>
</dbReference>
<evidence type="ECO:0000256" key="3">
    <source>
        <dbReference type="PROSITE-ProRule" id="PRU00221"/>
    </source>
</evidence>
<dbReference type="InterPro" id="IPR036322">
    <property type="entry name" value="WD40_repeat_dom_sf"/>
</dbReference>
<evidence type="ECO:0000259" key="4">
    <source>
        <dbReference type="PROSITE" id="PS50197"/>
    </source>
</evidence>
<dbReference type="AlphaFoldDB" id="A0A8A1M0P8"/>
<dbReference type="SUPFAM" id="SSF81837">
    <property type="entry name" value="BEACH domain"/>
    <property type="match status" value="1"/>
</dbReference>
<dbReference type="SMART" id="SM01026">
    <property type="entry name" value="Beach"/>
    <property type="match status" value="1"/>
</dbReference>
<dbReference type="PANTHER" id="PTHR46108">
    <property type="entry name" value="BLUE CHEESE"/>
    <property type="match status" value="1"/>
</dbReference>
<name>A0A8A1M0P8_AJECA</name>
<evidence type="ECO:0000256" key="1">
    <source>
        <dbReference type="ARBA" id="ARBA00022574"/>
    </source>
</evidence>
<dbReference type="InterPro" id="IPR019775">
    <property type="entry name" value="WD40_repeat_CS"/>
</dbReference>
<sequence length="455" mass="51557">MTDVRELIPEFFYLPEFLVNSNKYDFGLRQSKSQSIDNVELPPWANKDPKIFIAKHREALESPYVTRNLHKWIDLVFGNKQKGEAALEAVNVFHHLSYQGAKDLDTIDDPVERLATIGIIHNFGQTPHQAFQKPHPQREEISHKQKRLDTAAESLTRLPFTLLDSQERVSSLLFSWKQDRLLCSAAFRLNIPPNYDKYIEWGFSDGSVRFYTADTRKLIGHFEHLHIGQLSGALFADSQTLITSGTDCTISVWSFTSTSKSVDLHPKATLFGHRSLVTTLAVSRSFSTILSASKDGKIMLWDLNRLEFVRSLPSGGPIDCARINDATGNIVVCRGNRISLYTLNGDLLLEQAVCEQADDCILSCAFYEGVSSEWLERELLFTGHKRRVVNIWSKTIRNGRFELDLIRQLHHVDNTREDGASNITAGISCILPLAQSVYTGDEVGQVYEWDCVPRR</sequence>
<keyword evidence="2" id="KW-0677">Repeat</keyword>
<dbReference type="Gene3D" id="2.130.10.10">
    <property type="entry name" value="YVTN repeat-like/Quinoprotein amine dehydrogenase"/>
    <property type="match status" value="1"/>
</dbReference>
<feature type="repeat" description="WD" evidence="3">
    <location>
        <begin position="270"/>
        <end position="311"/>
    </location>
</feature>
<dbReference type="SUPFAM" id="SSF50978">
    <property type="entry name" value="WD40 repeat-like"/>
    <property type="match status" value="1"/>
</dbReference>
<accession>A0A8A1M0P8</accession>
<dbReference type="PANTHER" id="PTHR46108:SF4">
    <property type="entry name" value="BLUE CHEESE"/>
    <property type="match status" value="1"/>
</dbReference>
<dbReference type="PROSITE" id="PS00678">
    <property type="entry name" value="WD_REPEATS_1"/>
    <property type="match status" value="1"/>
</dbReference>
<reference evidence="5" key="1">
    <citation type="submission" date="2021-01" db="EMBL/GenBank/DDBJ databases">
        <title>Chromosome-level genome assembly of a human fungal pathogen reveals clustering of transcriptionally co-regulated genes.</title>
        <authorList>
            <person name="Voorhies M."/>
            <person name="Cohen S."/>
            <person name="Shea T.P."/>
            <person name="Petrus S."/>
            <person name="Munoz J.F."/>
            <person name="Poplawski S."/>
            <person name="Goldman W.E."/>
            <person name="Michael T."/>
            <person name="Cuomo C.A."/>
            <person name="Sil A."/>
            <person name="Beyhan S."/>
        </authorList>
    </citation>
    <scope>NUCLEOTIDE SEQUENCE</scope>
    <source>
        <strain evidence="5">WU24</strain>
    </source>
</reference>
<dbReference type="PROSITE" id="PS50082">
    <property type="entry name" value="WD_REPEATS_2"/>
    <property type="match status" value="1"/>
</dbReference>
<proteinExistence type="predicted"/>
<feature type="domain" description="BEACH" evidence="4">
    <location>
        <begin position="1"/>
        <end position="138"/>
    </location>
</feature>
<dbReference type="PROSITE" id="PS50197">
    <property type="entry name" value="BEACH"/>
    <property type="match status" value="1"/>
</dbReference>
<keyword evidence="1 3" id="KW-0853">WD repeat</keyword>
<dbReference type="Gene3D" id="1.10.1540.10">
    <property type="entry name" value="BEACH domain"/>
    <property type="match status" value="1"/>
</dbReference>
<evidence type="ECO:0000313" key="5">
    <source>
        <dbReference type="EMBL" id="QSS58363.1"/>
    </source>
</evidence>
<dbReference type="InterPro" id="IPR000409">
    <property type="entry name" value="BEACH_dom"/>
</dbReference>
<protein>
    <recommendedName>
        <fullName evidence="4">BEACH domain-containing protein</fullName>
    </recommendedName>
</protein>
<dbReference type="InterPro" id="IPR001680">
    <property type="entry name" value="WD40_rpt"/>
</dbReference>
<dbReference type="InterPro" id="IPR051944">
    <property type="entry name" value="BEACH_domain_protein"/>
</dbReference>
<evidence type="ECO:0000256" key="2">
    <source>
        <dbReference type="ARBA" id="ARBA00022737"/>
    </source>
</evidence>
<dbReference type="Pfam" id="PF02138">
    <property type="entry name" value="Beach"/>
    <property type="match status" value="1"/>
</dbReference>
<dbReference type="Proteomes" id="UP000663671">
    <property type="component" value="Chromosome 2"/>
</dbReference>
<dbReference type="PROSITE" id="PS50294">
    <property type="entry name" value="WD_REPEATS_REGION"/>
    <property type="match status" value="1"/>
</dbReference>
<dbReference type="Pfam" id="PF00400">
    <property type="entry name" value="WD40"/>
    <property type="match status" value="2"/>
</dbReference>
<gene>
    <name evidence="5" type="ORF">I7I51_07787</name>
</gene>
<dbReference type="SMART" id="SM00320">
    <property type="entry name" value="WD40"/>
    <property type="match status" value="2"/>
</dbReference>
<dbReference type="InterPro" id="IPR015943">
    <property type="entry name" value="WD40/YVTN_repeat-like_dom_sf"/>
</dbReference>